<dbReference type="CDD" id="cd05471">
    <property type="entry name" value="pepsin_like"/>
    <property type="match status" value="1"/>
</dbReference>
<dbReference type="SUPFAM" id="SSF50630">
    <property type="entry name" value="Acid proteases"/>
    <property type="match status" value="1"/>
</dbReference>
<organism evidence="3 4">
    <name type="scientific">Neolecta irregularis (strain DAH-3)</name>
    <dbReference type="NCBI Taxonomy" id="1198029"/>
    <lineage>
        <taxon>Eukaryota</taxon>
        <taxon>Fungi</taxon>
        <taxon>Dikarya</taxon>
        <taxon>Ascomycota</taxon>
        <taxon>Taphrinomycotina</taxon>
        <taxon>Neolectales</taxon>
        <taxon>Neolectaceae</taxon>
        <taxon>Neolecta</taxon>
    </lineage>
</organism>
<dbReference type="Gene3D" id="2.40.70.10">
    <property type="entry name" value="Acid Proteases"/>
    <property type="match status" value="2"/>
</dbReference>
<sequence length="337" mass="37529">MLNRLVAKEIPRRVDRGSWDGKLNRVGNDDSWVGKMNIGTPWQEVEFEFDTMSASTIIEIGNEELGSLFRHTESSSLSRTEQYVFQNSEGDTTCRIATDIMSVWGLPITKQSFALCKSSPTDLSGNPYTGVSGGLIGLAFPSISQLPSSHSPFLDVLSMENVMASPLFSFRISRDTIFPSTITLGGVNNAIIGSFYWTPVVTEGYWQVLFQAIRLDKQAILKDMHAIIDISTTAIIAPPSYVRKFYEMIDGARPLNEGLWLIRGDAKIELSFRLSNQDFPFSQESFILGVDQSGMCVGAIAESSLKEDVWIIGTSFLKNVVTAFDYENTRVGFTWFM</sequence>
<evidence type="ECO:0000259" key="2">
    <source>
        <dbReference type="PROSITE" id="PS51767"/>
    </source>
</evidence>
<gene>
    <name evidence="3" type="ORF">NEOLI_003532</name>
</gene>
<dbReference type="OMA" id="YMDRITM"/>
<dbReference type="PANTHER" id="PTHR47966:SF51">
    <property type="entry name" value="BETA-SITE APP-CLEAVING ENZYME, ISOFORM A-RELATED"/>
    <property type="match status" value="1"/>
</dbReference>
<dbReference type="Proteomes" id="UP000186594">
    <property type="component" value="Unassembled WGS sequence"/>
</dbReference>
<dbReference type="GO" id="GO:0006508">
    <property type="term" value="P:proteolysis"/>
    <property type="evidence" value="ECO:0007669"/>
    <property type="project" value="InterPro"/>
</dbReference>
<proteinExistence type="inferred from homology"/>
<evidence type="ECO:0000313" key="4">
    <source>
        <dbReference type="Proteomes" id="UP000186594"/>
    </source>
</evidence>
<comment type="caution">
    <text evidence="3">The sequence shown here is derived from an EMBL/GenBank/DDBJ whole genome shotgun (WGS) entry which is preliminary data.</text>
</comment>
<dbReference type="PROSITE" id="PS51767">
    <property type="entry name" value="PEPTIDASE_A1"/>
    <property type="match status" value="1"/>
</dbReference>
<dbReference type="STRING" id="1198029.A0A1U7LQS6"/>
<dbReference type="InterPro" id="IPR033121">
    <property type="entry name" value="PEPTIDASE_A1"/>
</dbReference>
<feature type="domain" description="Peptidase A1" evidence="2">
    <location>
        <begin position="32"/>
        <end position="334"/>
    </location>
</feature>
<dbReference type="GO" id="GO:0004190">
    <property type="term" value="F:aspartic-type endopeptidase activity"/>
    <property type="evidence" value="ECO:0007669"/>
    <property type="project" value="InterPro"/>
</dbReference>
<evidence type="ECO:0000313" key="3">
    <source>
        <dbReference type="EMBL" id="OLL24994.1"/>
    </source>
</evidence>
<accession>A0A1U7LQS6</accession>
<reference evidence="3 4" key="1">
    <citation type="submission" date="2016-04" db="EMBL/GenBank/DDBJ databases">
        <title>Evolutionary innovation and constraint leading to complex multicellularity in the Ascomycota.</title>
        <authorList>
            <person name="Cisse O."/>
            <person name="Nguyen A."/>
            <person name="Hewitt D.A."/>
            <person name="Jedd G."/>
            <person name="Stajich J.E."/>
        </authorList>
    </citation>
    <scope>NUCLEOTIDE SEQUENCE [LARGE SCALE GENOMIC DNA]</scope>
    <source>
        <strain evidence="3 4">DAH-3</strain>
    </source>
</reference>
<dbReference type="OrthoDB" id="2747330at2759"/>
<dbReference type="InterPro" id="IPR001461">
    <property type="entry name" value="Aspartic_peptidase_A1"/>
</dbReference>
<keyword evidence="4" id="KW-1185">Reference proteome</keyword>
<dbReference type="Pfam" id="PF00026">
    <property type="entry name" value="Asp"/>
    <property type="match status" value="1"/>
</dbReference>
<dbReference type="PRINTS" id="PR00792">
    <property type="entry name" value="PEPSIN"/>
</dbReference>
<protein>
    <submittedName>
        <fullName evidence="3">Pepsin A</fullName>
    </submittedName>
</protein>
<comment type="similarity">
    <text evidence="1">Belongs to the peptidase A1 family.</text>
</comment>
<name>A0A1U7LQS6_NEOID</name>
<evidence type="ECO:0000256" key="1">
    <source>
        <dbReference type="ARBA" id="ARBA00007447"/>
    </source>
</evidence>
<dbReference type="InterPro" id="IPR034164">
    <property type="entry name" value="Pepsin-like_dom"/>
</dbReference>
<dbReference type="InterPro" id="IPR021109">
    <property type="entry name" value="Peptidase_aspartic_dom_sf"/>
</dbReference>
<dbReference type="PANTHER" id="PTHR47966">
    <property type="entry name" value="BETA-SITE APP-CLEAVING ENZYME, ISOFORM A-RELATED"/>
    <property type="match status" value="1"/>
</dbReference>
<dbReference type="AlphaFoldDB" id="A0A1U7LQS6"/>
<dbReference type="EMBL" id="LXFE01000520">
    <property type="protein sequence ID" value="OLL24994.1"/>
    <property type="molecule type" value="Genomic_DNA"/>
</dbReference>